<sequence length="119" mass="13738">MGILTKLEMDQEDLFPLPNEIENPDYVPEDAYPQIPIEAISVTDLNTTFFEEVRKISTQHKSCRVLFQLITSVSQDNSLINSFNETWKESYDEGRFHLIYGAISHRTKHTGLMTVVDMI</sequence>
<dbReference type="AlphaFoldDB" id="A0A9Q3BQI6"/>
<reference evidence="1" key="1">
    <citation type="submission" date="2021-03" db="EMBL/GenBank/DDBJ databases">
        <title>Draft genome sequence of rust myrtle Austropuccinia psidii MF-1, a brazilian biotype.</title>
        <authorList>
            <person name="Quecine M.C."/>
            <person name="Pachon D.M.R."/>
            <person name="Bonatelli M.L."/>
            <person name="Correr F.H."/>
            <person name="Franceschini L.M."/>
            <person name="Leite T.F."/>
            <person name="Margarido G.R.A."/>
            <person name="Almeida C.A."/>
            <person name="Ferrarezi J.A."/>
            <person name="Labate C.A."/>
        </authorList>
    </citation>
    <scope>NUCLEOTIDE SEQUENCE</scope>
    <source>
        <strain evidence="1">MF-1</strain>
    </source>
</reference>
<proteinExistence type="predicted"/>
<dbReference type="Proteomes" id="UP000765509">
    <property type="component" value="Unassembled WGS sequence"/>
</dbReference>
<organism evidence="1 2">
    <name type="scientific">Austropuccinia psidii MF-1</name>
    <dbReference type="NCBI Taxonomy" id="1389203"/>
    <lineage>
        <taxon>Eukaryota</taxon>
        <taxon>Fungi</taxon>
        <taxon>Dikarya</taxon>
        <taxon>Basidiomycota</taxon>
        <taxon>Pucciniomycotina</taxon>
        <taxon>Pucciniomycetes</taxon>
        <taxon>Pucciniales</taxon>
        <taxon>Sphaerophragmiaceae</taxon>
        <taxon>Austropuccinia</taxon>
    </lineage>
</organism>
<keyword evidence="2" id="KW-1185">Reference proteome</keyword>
<name>A0A9Q3BQI6_9BASI</name>
<dbReference type="EMBL" id="AVOT02002136">
    <property type="protein sequence ID" value="MBW0469288.1"/>
    <property type="molecule type" value="Genomic_DNA"/>
</dbReference>
<evidence type="ECO:0000313" key="2">
    <source>
        <dbReference type="Proteomes" id="UP000765509"/>
    </source>
</evidence>
<evidence type="ECO:0000313" key="1">
    <source>
        <dbReference type="EMBL" id="MBW0469288.1"/>
    </source>
</evidence>
<accession>A0A9Q3BQI6</accession>
<dbReference type="OrthoDB" id="2507171at2759"/>
<protein>
    <submittedName>
        <fullName evidence="1">Uncharacterized protein</fullName>
    </submittedName>
</protein>
<comment type="caution">
    <text evidence="1">The sequence shown here is derived from an EMBL/GenBank/DDBJ whole genome shotgun (WGS) entry which is preliminary data.</text>
</comment>
<gene>
    <name evidence="1" type="ORF">O181_009003</name>
</gene>